<evidence type="ECO:0000256" key="9">
    <source>
        <dbReference type="SAM" id="Phobius"/>
    </source>
</evidence>
<keyword evidence="3" id="KW-0677">Repeat</keyword>
<reference evidence="12" key="1">
    <citation type="journal article" date="2015" name="Genome Announc.">
        <title>High-Quality Draft Genome Sequence of Desulfovibrio carbinoliphilus FW-101-2B, an Organic Acid-Oxidizing Sulfate-Reducing Bacterium Isolated from Uranium(VI)-Contaminated Groundwater.</title>
        <authorList>
            <person name="Ramsay B.D."/>
            <person name="Hwang C."/>
            <person name="Woo H.L."/>
            <person name="Carroll S.L."/>
            <person name="Lucas S."/>
            <person name="Han J."/>
            <person name="Lapidus A.L."/>
            <person name="Cheng J.F."/>
            <person name="Goodwin L.A."/>
            <person name="Pitluck S."/>
            <person name="Peters L."/>
            <person name="Chertkov O."/>
            <person name="Held B."/>
            <person name="Detter J.C."/>
            <person name="Han C.S."/>
            <person name="Tapia R."/>
            <person name="Land M.L."/>
            <person name="Hauser L.J."/>
            <person name="Kyrpides N.C."/>
            <person name="Ivanova N.N."/>
            <person name="Mikhailova N."/>
            <person name="Pagani I."/>
            <person name="Woyke T."/>
            <person name="Arkin A.P."/>
            <person name="Dehal P."/>
            <person name="Chivian D."/>
            <person name="Criddle C.S."/>
            <person name="Wu W."/>
            <person name="Chakraborty R."/>
            <person name="Hazen T.C."/>
            <person name="Fields M.W."/>
        </authorList>
    </citation>
    <scope>NUCLEOTIDE SEQUENCE [LARGE SCALE GENOMIC DNA]</scope>
    <source>
        <strain evidence="12">FW-101-2B</strain>
    </source>
</reference>
<dbReference type="PROSITE" id="PS50005">
    <property type="entry name" value="TPR"/>
    <property type="match status" value="1"/>
</dbReference>
<evidence type="ECO:0000256" key="8">
    <source>
        <dbReference type="SAM" id="MobiDB-lite"/>
    </source>
</evidence>
<protein>
    <submittedName>
        <fullName evidence="11">Tetratricopeptide TPR_2 repeat-containing protein</fullName>
    </submittedName>
</protein>
<dbReference type="Gene3D" id="1.25.40.10">
    <property type="entry name" value="Tetratricopeptide repeat domain"/>
    <property type="match status" value="1"/>
</dbReference>
<evidence type="ECO:0000256" key="1">
    <source>
        <dbReference type="ARBA" id="ARBA00022475"/>
    </source>
</evidence>
<keyword evidence="5 9" id="KW-1133">Transmembrane helix</keyword>
<feature type="region of interest" description="Disordered" evidence="8">
    <location>
        <begin position="452"/>
        <end position="590"/>
    </location>
</feature>
<sequence length="590" mass="59838">MTFARPEYLWLLAAVPVCLVCGLLAASRRRRIAALRPDLALPSARRRVKAAAFLAGLACVALAAAGPGCGRETAAAPPVTPLRLVVALDCSRSMLARDLRPDRLGAAKALVLDVLARLPGVEAGLVGFAGRAWLACPVTADRAGLAVALDGLSPAEAPLGGTNLPAALEAARLALAGAGPGAGAVVAVSDGEDTASAPVPVSVPGEAPVFAVAVGGATPVPVPLPKAEGGLLRDAGGRPVLAGVDAAGLADLAGRNRGRAFRLAPESPDPAAALATALAALVPPEPASRPATPSADRTEWFLLAGFAFLLLDLGLSPAGRAAILLLPAFLALCSPALAGSRAGEGVDRGLAAYAAGRYGQARDAFLAARVWDPDRPEILFAIGAADYRLGRFEAARASFARAAEAAAPGLRARALYNQGNAAYRLGDVDAARKLYEAVLALNPADADARANLDWLRNRPSPPPVQKDQKDQEGQKKPGHGNPDPEAGQGGKAKDGESGQAPSPLADPRGDDGQGGDRNKRQTAAGAADPDLSDDPAAPAVAVPAPEGEKIGEKRAATAGAASDPILDRIPDLPGLPEPPVYGRPAVEKDW</sequence>
<feature type="domain" description="VWFA" evidence="10">
    <location>
        <begin position="81"/>
        <end position="246"/>
    </location>
</feature>
<dbReference type="SUPFAM" id="SSF48452">
    <property type="entry name" value="TPR-like"/>
    <property type="match status" value="1"/>
</dbReference>
<dbReference type="HOGENOM" id="CLU_462115_0_0_7"/>
<dbReference type="SMART" id="SM00028">
    <property type="entry name" value="TPR"/>
    <property type="match status" value="2"/>
</dbReference>
<dbReference type="Proteomes" id="UP000004662">
    <property type="component" value="Chromosome"/>
</dbReference>
<gene>
    <name evidence="11" type="ORF">DFW101_1666</name>
</gene>
<dbReference type="InterPro" id="IPR013105">
    <property type="entry name" value="TPR_2"/>
</dbReference>
<feature type="compositionally biased region" description="Basic and acidic residues" evidence="8">
    <location>
        <begin position="546"/>
        <end position="555"/>
    </location>
</feature>
<evidence type="ECO:0000313" key="12">
    <source>
        <dbReference type="Proteomes" id="UP000004662"/>
    </source>
</evidence>
<dbReference type="PANTHER" id="PTHR22550:SF5">
    <property type="entry name" value="LEUCINE ZIPPER PROTEIN 4"/>
    <property type="match status" value="1"/>
</dbReference>
<dbReference type="Pfam" id="PF13519">
    <property type="entry name" value="VWA_2"/>
    <property type="match status" value="1"/>
</dbReference>
<dbReference type="STRING" id="694327.DFW101_1666"/>
<dbReference type="PANTHER" id="PTHR22550">
    <property type="entry name" value="SPORE GERMINATION PROTEIN"/>
    <property type="match status" value="1"/>
</dbReference>
<feature type="transmembrane region" description="Helical" evidence="9">
    <location>
        <begin position="6"/>
        <end position="27"/>
    </location>
</feature>
<evidence type="ECO:0000259" key="10">
    <source>
        <dbReference type="SMART" id="SM00327"/>
    </source>
</evidence>
<feature type="transmembrane region" description="Helical" evidence="9">
    <location>
        <begin position="48"/>
        <end position="66"/>
    </location>
</feature>
<dbReference type="InterPro" id="IPR011990">
    <property type="entry name" value="TPR-like_helical_dom_sf"/>
</dbReference>
<dbReference type="InterPro" id="IPR019734">
    <property type="entry name" value="TPR_rpt"/>
</dbReference>
<keyword evidence="1" id="KW-1003">Cell membrane</keyword>
<evidence type="ECO:0000256" key="7">
    <source>
        <dbReference type="PROSITE-ProRule" id="PRU00339"/>
    </source>
</evidence>
<dbReference type="eggNOG" id="COG0457">
    <property type="taxonomic scope" value="Bacteria"/>
</dbReference>
<keyword evidence="6 9" id="KW-0472">Membrane</keyword>
<dbReference type="eggNOG" id="COG2304">
    <property type="taxonomic scope" value="Bacteria"/>
</dbReference>
<dbReference type="AlphaFoldDB" id="G7Q7Y0"/>
<keyword evidence="12" id="KW-1185">Reference proteome</keyword>
<dbReference type="SUPFAM" id="SSF53300">
    <property type="entry name" value="vWA-like"/>
    <property type="match status" value="1"/>
</dbReference>
<dbReference type="RefSeq" id="WP_009181068.1">
    <property type="nucleotide sequence ID" value="NZ_CM001368.1"/>
</dbReference>
<dbReference type="SMART" id="SM00327">
    <property type="entry name" value="VWA"/>
    <property type="match status" value="1"/>
</dbReference>
<dbReference type="InterPro" id="IPR036465">
    <property type="entry name" value="vWFA_dom_sf"/>
</dbReference>
<dbReference type="InterPro" id="IPR002035">
    <property type="entry name" value="VWF_A"/>
</dbReference>
<organism evidence="11 12">
    <name type="scientific">Solidesulfovibrio carbinoliphilus subsp. oakridgensis</name>
    <dbReference type="NCBI Taxonomy" id="694327"/>
    <lineage>
        <taxon>Bacteria</taxon>
        <taxon>Pseudomonadati</taxon>
        <taxon>Thermodesulfobacteriota</taxon>
        <taxon>Desulfovibrionia</taxon>
        <taxon>Desulfovibrionales</taxon>
        <taxon>Desulfovibrionaceae</taxon>
        <taxon>Solidesulfovibrio</taxon>
    </lineage>
</organism>
<proteinExistence type="predicted"/>
<feature type="compositionally biased region" description="Low complexity" evidence="8">
    <location>
        <begin position="523"/>
        <end position="545"/>
    </location>
</feature>
<keyword evidence="2 9" id="KW-0812">Transmembrane</keyword>
<feature type="repeat" description="TPR" evidence="7">
    <location>
        <begin position="412"/>
        <end position="445"/>
    </location>
</feature>
<evidence type="ECO:0000256" key="2">
    <source>
        <dbReference type="ARBA" id="ARBA00022692"/>
    </source>
</evidence>
<name>G7Q7Y0_9BACT</name>
<accession>G7Q7Y0</accession>
<dbReference type="InterPro" id="IPR050768">
    <property type="entry name" value="UPF0353/GerABKA_families"/>
</dbReference>
<dbReference type="Pfam" id="PF13432">
    <property type="entry name" value="TPR_16"/>
    <property type="match status" value="1"/>
</dbReference>
<keyword evidence="4 7" id="KW-0802">TPR repeat</keyword>
<evidence type="ECO:0000256" key="3">
    <source>
        <dbReference type="ARBA" id="ARBA00022737"/>
    </source>
</evidence>
<evidence type="ECO:0000256" key="6">
    <source>
        <dbReference type="ARBA" id="ARBA00023136"/>
    </source>
</evidence>
<feature type="compositionally biased region" description="Basic and acidic residues" evidence="8">
    <location>
        <begin position="466"/>
        <end position="475"/>
    </location>
</feature>
<dbReference type="OrthoDB" id="9807628at2"/>
<dbReference type="Pfam" id="PF07719">
    <property type="entry name" value="TPR_2"/>
    <property type="match status" value="1"/>
</dbReference>
<evidence type="ECO:0000256" key="5">
    <source>
        <dbReference type="ARBA" id="ARBA00022989"/>
    </source>
</evidence>
<dbReference type="EMBL" id="CM001368">
    <property type="protein sequence ID" value="EHJ47674.1"/>
    <property type="molecule type" value="Genomic_DNA"/>
</dbReference>
<dbReference type="Gene3D" id="3.40.50.410">
    <property type="entry name" value="von Willebrand factor, type A domain"/>
    <property type="match status" value="1"/>
</dbReference>
<evidence type="ECO:0000313" key="11">
    <source>
        <dbReference type="EMBL" id="EHJ47674.1"/>
    </source>
</evidence>
<feature type="compositionally biased region" description="Basic and acidic residues" evidence="8">
    <location>
        <begin position="507"/>
        <end position="519"/>
    </location>
</feature>
<evidence type="ECO:0000256" key="4">
    <source>
        <dbReference type="ARBA" id="ARBA00022803"/>
    </source>
</evidence>